<dbReference type="HOGENOM" id="CLU_281173_0_0_5"/>
<keyword evidence="3" id="KW-1185">Reference proteome</keyword>
<feature type="transmembrane region" description="Helical" evidence="1">
    <location>
        <begin position="941"/>
        <end position="963"/>
    </location>
</feature>
<evidence type="ECO:0000313" key="2">
    <source>
        <dbReference type="EMBL" id="AFK55772.1"/>
    </source>
</evidence>
<reference evidence="2 3" key="1">
    <citation type="journal article" date="2012" name="J. Am. Chem. Soc.">
        <title>Bacterial biosynthesis and maturation of the didemnin anti-cancer agents.</title>
        <authorList>
            <person name="Xu Y."/>
            <person name="Kersten R.D."/>
            <person name="Nam S.J."/>
            <person name="Lu L."/>
            <person name="Al-Suwailem A.M."/>
            <person name="Zheng H."/>
            <person name="Fenical W."/>
            <person name="Dorrestein P.C."/>
            <person name="Moore B.S."/>
            <person name="Qian P.Y."/>
        </authorList>
    </citation>
    <scope>NUCLEOTIDE SEQUENCE [LARGE SCALE GENOMIC DNA]</scope>
    <source>
        <strain evidence="2 3">KA081020-065</strain>
    </source>
</reference>
<accession>I3TSN4</accession>
<evidence type="ECO:0000313" key="3">
    <source>
        <dbReference type="Proteomes" id="UP000005258"/>
    </source>
</evidence>
<geneLocation type="plasmid" evidence="2 3">
    <name>pTM1</name>
</geneLocation>
<dbReference type="KEGG" id="tmo:TMO_a0369"/>
<keyword evidence="1" id="KW-1133">Transmembrane helix</keyword>
<proteinExistence type="predicted"/>
<organism evidence="2 3">
    <name type="scientific">Tistrella mobilis (strain KA081020-065)</name>
    <dbReference type="NCBI Taxonomy" id="1110502"/>
    <lineage>
        <taxon>Bacteria</taxon>
        <taxon>Pseudomonadati</taxon>
        <taxon>Pseudomonadota</taxon>
        <taxon>Alphaproteobacteria</taxon>
        <taxon>Geminicoccales</taxon>
        <taxon>Geminicoccaceae</taxon>
        <taxon>Tistrella</taxon>
    </lineage>
</organism>
<dbReference type="RefSeq" id="WP_014747449.1">
    <property type="nucleotide sequence ID" value="NC_017957.2"/>
</dbReference>
<name>I3TSN4_TISMK</name>
<keyword evidence="2" id="KW-0614">Plasmid</keyword>
<protein>
    <submittedName>
        <fullName evidence="2">Uncharacterized protein</fullName>
    </submittedName>
</protein>
<evidence type="ECO:0000256" key="1">
    <source>
        <dbReference type="SAM" id="Phobius"/>
    </source>
</evidence>
<dbReference type="EMBL" id="CP003237">
    <property type="protein sequence ID" value="AFK55772.1"/>
    <property type="molecule type" value="Genomic_DNA"/>
</dbReference>
<dbReference type="Proteomes" id="UP000005258">
    <property type="component" value="Plasmid pTM1"/>
</dbReference>
<sequence>MRLVVVVVRDLVTARVAEVLAAESGRGTETLAVAGSWRQTGGMPADLLDRVMTRLAASETVATPRLREVVLAGIADADAAAVIAATGVRLRCHPGHVVVDDGPGTGAAAAGFAAAPQRPVSLLEQFGGHDRDQIPVLDRLIIANDLGGMAGLIGALEAMVCRKAAASAAACKALSQLVGVDISPCDQVDWGTVSRRLPAEAWNLPCPDATAPPTHGEAQERAGETHLPEVLAGEVLIRIMLRIRAWDAVIAQEMRDHHESHGMAPVDAGAILSRICRAPATEVNAWLGRVDDVAREPLRLRAFTPGADRASGGERLILAEVPETDRDIAAEAILLRMWQTGGGRPDAETDLLILVTRRPETGEAADEAPAPRTVALEHYGARRNAGLMRDWFRPDLRAAWGTGRLHYYGGGGECLFFGAEDRTGTDAAALDALADRILANLLNGNRPVAGWRLSFSQILGLKQELTADDIQALCAATRDPNRPVHLLQATDEERIYLADQVRDIFAPAVSAGQTGPADGCTALADALTHGHALISLMIDVGAGGRLNGQPTGPLSLRYVHNSRASARCAPVVGLRLHLAFRSVLILEVILGDRLNPGPSGEEHLSLAAQMQPWKAANEDVPQGWRALLTPPAGPVFTVADALDWAALGRFTHSGFAEAGLPEKPTGGHVAISLHGPSGMLGHMIRGHAVTPDDQRLTGWFGALIDIAFAALGWDRARLAPRLLTDDRAHVVHSLVTLGQVPDQAEAVERRLWLRGRLATVDPYGSGPAYDPGATRAEIAAAAYGRFDADGSWFAATSHSFVMWGSGWFARNVIHAVQMPTMYRRLFLITQIQAGVLTQFTADVVRRLPQLVEGDADPVNDQRAQFRDLRRRLIRFNDGLWYGDVTTQVQGRELFELMRRQARLDAEYRLIDDKITRTESWLASLTEEAAAMIERRGARVQAVLFGLGLPVVIAIGLLGLKEFVAGSDAKGEAPIWDLLSGASAIAHLPVWAVAYIIGCGVSALLYRRELFGRPHPAEPPSAARPNRLARYLDAACRRLPEGGLRRWLHRRIACYTTYVHPGRDPDRAALRNIGLGHVLVVLVSLATGFCTYTPPAAQKPPSEGRIPSGYYYLIEI</sequence>
<gene>
    <name evidence="2" type="ordered locus">TMO_a0369</name>
</gene>
<dbReference type="AlphaFoldDB" id="I3TSN4"/>
<keyword evidence="1" id="KW-0812">Transmembrane</keyword>
<keyword evidence="1" id="KW-0472">Membrane</keyword>
<feature type="transmembrane region" description="Helical" evidence="1">
    <location>
        <begin position="983"/>
        <end position="1005"/>
    </location>
</feature>